<name>A0A9P9I6B9_9PLEO</name>
<sequence>MKFINITVAALLPFVAISSPVPEENGLIFDQKEHTSIVKRDVTGTVDADALKYRRCPRTGCDAVGQYSRGTRITIKCYTDQNTTPVNNYKPWGKLSNNYWVSLYYVNWSGSIQPC</sequence>
<proteinExistence type="predicted"/>
<evidence type="ECO:0000313" key="3">
    <source>
        <dbReference type="Proteomes" id="UP000700596"/>
    </source>
</evidence>
<keyword evidence="1" id="KW-0732">Signal</keyword>
<dbReference type="AlphaFoldDB" id="A0A9P9I6B9"/>
<dbReference type="EMBL" id="JAGMWT010000037">
    <property type="protein sequence ID" value="KAH7108692.1"/>
    <property type="molecule type" value="Genomic_DNA"/>
</dbReference>
<dbReference type="Proteomes" id="UP000700596">
    <property type="component" value="Unassembled WGS sequence"/>
</dbReference>
<evidence type="ECO:0000256" key="1">
    <source>
        <dbReference type="SAM" id="SignalP"/>
    </source>
</evidence>
<gene>
    <name evidence="2" type="ORF">B0J11DRAFT_602164</name>
</gene>
<protein>
    <submittedName>
        <fullName evidence="2">Uncharacterized protein</fullName>
    </submittedName>
</protein>
<reference evidence="2" key="1">
    <citation type="journal article" date="2021" name="Nat. Commun.">
        <title>Genetic determinants of endophytism in the Arabidopsis root mycobiome.</title>
        <authorList>
            <person name="Mesny F."/>
            <person name="Miyauchi S."/>
            <person name="Thiergart T."/>
            <person name="Pickel B."/>
            <person name="Atanasova L."/>
            <person name="Karlsson M."/>
            <person name="Huettel B."/>
            <person name="Barry K.W."/>
            <person name="Haridas S."/>
            <person name="Chen C."/>
            <person name="Bauer D."/>
            <person name="Andreopoulos W."/>
            <person name="Pangilinan J."/>
            <person name="LaButti K."/>
            <person name="Riley R."/>
            <person name="Lipzen A."/>
            <person name="Clum A."/>
            <person name="Drula E."/>
            <person name="Henrissat B."/>
            <person name="Kohler A."/>
            <person name="Grigoriev I.V."/>
            <person name="Martin F.M."/>
            <person name="Hacquard S."/>
        </authorList>
    </citation>
    <scope>NUCLEOTIDE SEQUENCE</scope>
    <source>
        <strain evidence="2">MPI-CAGE-CH-0243</strain>
    </source>
</reference>
<dbReference type="OrthoDB" id="2251794at2759"/>
<comment type="caution">
    <text evidence="2">The sequence shown here is derived from an EMBL/GenBank/DDBJ whole genome shotgun (WGS) entry which is preliminary data.</text>
</comment>
<keyword evidence="3" id="KW-1185">Reference proteome</keyword>
<evidence type="ECO:0000313" key="2">
    <source>
        <dbReference type="EMBL" id="KAH7108692.1"/>
    </source>
</evidence>
<feature type="chain" id="PRO_5040155012" evidence="1">
    <location>
        <begin position="19"/>
        <end position="115"/>
    </location>
</feature>
<feature type="signal peptide" evidence="1">
    <location>
        <begin position="1"/>
        <end position="18"/>
    </location>
</feature>
<accession>A0A9P9I6B9</accession>
<organism evidence="2 3">
    <name type="scientific">Dendryphion nanum</name>
    <dbReference type="NCBI Taxonomy" id="256645"/>
    <lineage>
        <taxon>Eukaryota</taxon>
        <taxon>Fungi</taxon>
        <taxon>Dikarya</taxon>
        <taxon>Ascomycota</taxon>
        <taxon>Pezizomycotina</taxon>
        <taxon>Dothideomycetes</taxon>
        <taxon>Pleosporomycetidae</taxon>
        <taxon>Pleosporales</taxon>
        <taxon>Torulaceae</taxon>
        <taxon>Dendryphion</taxon>
    </lineage>
</organism>